<dbReference type="InterPro" id="IPR041712">
    <property type="entry name" value="DHPS-like_MBL-fold"/>
</dbReference>
<name>A0A7V4DXH5_DICTH</name>
<dbReference type="InterPro" id="IPR036866">
    <property type="entry name" value="RibonucZ/Hydroxyglut_hydro"/>
</dbReference>
<protein>
    <submittedName>
        <fullName evidence="2">MBL fold metallo-hydrolase</fullName>
    </submittedName>
</protein>
<dbReference type="Gene3D" id="3.60.15.10">
    <property type="entry name" value="Ribonuclease Z/Hydroxyacylglutathione hydrolase-like"/>
    <property type="match status" value="1"/>
</dbReference>
<dbReference type="SMART" id="SM00849">
    <property type="entry name" value="Lactamase_B"/>
    <property type="match status" value="1"/>
</dbReference>
<sequence length="258" mass="29298">MSQSYLTNITILCDDRLSFPLFSEHGFSVLIERRGEEALLFDTGGSDVFIKNAKILGKDLTKVENIVISHGHYDHAGGLKYLAKFDKKYKVYLRREALLPKYSGDRFTGIDWDSIKKDFDFIFVEKDIEEIEKGIYIFGPSPLRSEFNSIDPNFCVINEKGEKVKDKFEDELSLVIDEGEGIILITGCAHRGIVNIVDDALNKFNKRINLLIGGFHLYKSSEEKVKKVVDSLKGFNIGKILPYHCTGEIAIKLLDLHN</sequence>
<dbReference type="Pfam" id="PF00753">
    <property type="entry name" value="Lactamase_B"/>
    <property type="match status" value="1"/>
</dbReference>
<accession>A0A7V4DXH5</accession>
<feature type="domain" description="Metallo-beta-lactamase" evidence="1">
    <location>
        <begin position="25"/>
        <end position="244"/>
    </location>
</feature>
<dbReference type="AlphaFoldDB" id="A0A7V4DXH5"/>
<reference evidence="2" key="1">
    <citation type="journal article" date="2020" name="mSystems">
        <title>Genome- and Community-Level Interaction Insights into Carbon Utilization and Element Cycling Functions of Hydrothermarchaeota in Hydrothermal Sediment.</title>
        <authorList>
            <person name="Zhou Z."/>
            <person name="Liu Y."/>
            <person name="Xu W."/>
            <person name="Pan J."/>
            <person name="Luo Z.H."/>
            <person name="Li M."/>
        </authorList>
    </citation>
    <scope>NUCLEOTIDE SEQUENCE [LARGE SCALE GENOMIC DNA]</scope>
    <source>
        <strain evidence="2">SpSt-70</strain>
    </source>
</reference>
<dbReference type="EMBL" id="DTDV01000013">
    <property type="protein sequence ID" value="HGK23732.1"/>
    <property type="molecule type" value="Genomic_DNA"/>
</dbReference>
<dbReference type="PANTHER" id="PTHR13754">
    <property type="entry name" value="METALLO-BETA-LACTAMASE SUPERFAMILY PROTEIN"/>
    <property type="match status" value="1"/>
</dbReference>
<organism evidence="2">
    <name type="scientific">Dictyoglomus thermophilum</name>
    <dbReference type="NCBI Taxonomy" id="14"/>
    <lineage>
        <taxon>Bacteria</taxon>
        <taxon>Pseudomonadati</taxon>
        <taxon>Dictyoglomota</taxon>
        <taxon>Dictyoglomia</taxon>
        <taxon>Dictyoglomales</taxon>
        <taxon>Dictyoglomaceae</taxon>
        <taxon>Dictyoglomus</taxon>
    </lineage>
</organism>
<gene>
    <name evidence="2" type="ORF">ENU78_04695</name>
</gene>
<dbReference type="PANTHER" id="PTHR13754:SF13">
    <property type="entry name" value="METALLO-BETA-LACTAMASE SUPERFAMILY PROTEIN (AFU_ORTHOLOGUE AFUA_3G07630)"/>
    <property type="match status" value="1"/>
</dbReference>
<keyword evidence="2" id="KW-0378">Hydrolase</keyword>
<proteinExistence type="predicted"/>
<dbReference type="RefSeq" id="WP_149123226.1">
    <property type="nucleotide sequence ID" value="NZ_VTFL01000007.1"/>
</dbReference>
<dbReference type="InterPro" id="IPR052926">
    <property type="entry name" value="Metallo-beta-lactamase_dom"/>
</dbReference>
<dbReference type="GO" id="GO:0016787">
    <property type="term" value="F:hydrolase activity"/>
    <property type="evidence" value="ECO:0007669"/>
    <property type="project" value="UniProtKB-KW"/>
</dbReference>
<dbReference type="CDD" id="cd07713">
    <property type="entry name" value="DHPS-like_MBL-fold"/>
    <property type="match status" value="1"/>
</dbReference>
<evidence type="ECO:0000259" key="1">
    <source>
        <dbReference type="SMART" id="SM00849"/>
    </source>
</evidence>
<dbReference type="InterPro" id="IPR001279">
    <property type="entry name" value="Metallo-B-lactamas"/>
</dbReference>
<dbReference type="SUPFAM" id="SSF56281">
    <property type="entry name" value="Metallo-hydrolase/oxidoreductase"/>
    <property type="match status" value="1"/>
</dbReference>
<dbReference type="GO" id="GO:0016740">
    <property type="term" value="F:transferase activity"/>
    <property type="evidence" value="ECO:0007669"/>
    <property type="project" value="TreeGrafter"/>
</dbReference>
<evidence type="ECO:0000313" key="2">
    <source>
        <dbReference type="EMBL" id="HGK23732.1"/>
    </source>
</evidence>
<comment type="caution">
    <text evidence="2">The sequence shown here is derived from an EMBL/GenBank/DDBJ whole genome shotgun (WGS) entry which is preliminary data.</text>
</comment>